<reference evidence="1 2" key="1">
    <citation type="journal article" date="2019" name="Sci. Rep.">
        <title>A high-quality genome of Eragrostis curvula grass provides insights into Poaceae evolution and supports new strategies to enhance forage quality.</title>
        <authorList>
            <person name="Carballo J."/>
            <person name="Santos B.A.C.M."/>
            <person name="Zappacosta D."/>
            <person name="Garbus I."/>
            <person name="Selva J.P."/>
            <person name="Gallo C.A."/>
            <person name="Diaz A."/>
            <person name="Albertini E."/>
            <person name="Caccamo M."/>
            <person name="Echenique V."/>
        </authorList>
    </citation>
    <scope>NUCLEOTIDE SEQUENCE [LARGE SCALE GENOMIC DNA]</scope>
    <source>
        <strain evidence="2">cv. Victoria</strain>
        <tissue evidence="1">Leaf</tissue>
    </source>
</reference>
<protein>
    <submittedName>
        <fullName evidence="1">Uncharacterized protein</fullName>
    </submittedName>
</protein>
<sequence length="90" mass="9273">MAVVGSSLAFSAPVCSSSLSYAPCSVISATPPCLADALSTLQQPSCGQTAMIALHCRWRDSLIVDSWDLALVAIDLYSLPASSSEAGLQP</sequence>
<name>A0A5J9VUM8_9POAL</name>
<keyword evidence="2" id="KW-1185">Reference proteome</keyword>
<evidence type="ECO:0000313" key="1">
    <source>
        <dbReference type="EMBL" id="TVU39336.1"/>
    </source>
</evidence>
<dbReference type="AlphaFoldDB" id="A0A5J9VUM8"/>
<gene>
    <name evidence="1" type="ORF">EJB05_12749</name>
</gene>
<proteinExistence type="predicted"/>
<dbReference type="EMBL" id="RWGY01000007">
    <property type="protein sequence ID" value="TVU39336.1"/>
    <property type="molecule type" value="Genomic_DNA"/>
</dbReference>
<feature type="non-terminal residue" evidence="1">
    <location>
        <position position="1"/>
    </location>
</feature>
<dbReference type="Gramene" id="TVU39336">
    <property type="protein sequence ID" value="TVU39336"/>
    <property type="gene ID" value="EJB05_12749"/>
</dbReference>
<organism evidence="1 2">
    <name type="scientific">Eragrostis curvula</name>
    <name type="common">weeping love grass</name>
    <dbReference type="NCBI Taxonomy" id="38414"/>
    <lineage>
        <taxon>Eukaryota</taxon>
        <taxon>Viridiplantae</taxon>
        <taxon>Streptophyta</taxon>
        <taxon>Embryophyta</taxon>
        <taxon>Tracheophyta</taxon>
        <taxon>Spermatophyta</taxon>
        <taxon>Magnoliopsida</taxon>
        <taxon>Liliopsida</taxon>
        <taxon>Poales</taxon>
        <taxon>Poaceae</taxon>
        <taxon>PACMAD clade</taxon>
        <taxon>Chloridoideae</taxon>
        <taxon>Eragrostideae</taxon>
        <taxon>Eragrostidinae</taxon>
        <taxon>Eragrostis</taxon>
    </lineage>
</organism>
<dbReference type="Proteomes" id="UP000324897">
    <property type="component" value="Chromosome 4"/>
</dbReference>
<comment type="caution">
    <text evidence="1">The sequence shown here is derived from an EMBL/GenBank/DDBJ whole genome shotgun (WGS) entry which is preliminary data.</text>
</comment>
<accession>A0A5J9VUM8</accession>
<evidence type="ECO:0000313" key="2">
    <source>
        <dbReference type="Proteomes" id="UP000324897"/>
    </source>
</evidence>